<reference evidence="2 3" key="1">
    <citation type="submission" date="2020-07" db="EMBL/GenBank/DDBJ databases">
        <title>Halosimplex litoreum sp. nov. and Halosimplex rubrum sp. nov., isolated from different salt environments.</title>
        <authorList>
            <person name="Cui H."/>
        </authorList>
    </citation>
    <scope>NUCLEOTIDE SEQUENCE [LARGE SCALE GENOMIC DNA]</scope>
    <source>
        <strain evidence="2 3">R2</strain>
    </source>
</reference>
<dbReference type="EMBL" id="CP058909">
    <property type="protein sequence ID" value="QLH83425.1"/>
    <property type="molecule type" value="Genomic_DNA"/>
</dbReference>
<keyword evidence="1" id="KW-0472">Membrane</keyword>
<dbReference type="AlphaFoldDB" id="A0A7D5PCL0"/>
<evidence type="ECO:0000256" key="1">
    <source>
        <dbReference type="SAM" id="Phobius"/>
    </source>
</evidence>
<evidence type="ECO:0000313" key="3">
    <source>
        <dbReference type="Proteomes" id="UP000509346"/>
    </source>
</evidence>
<feature type="transmembrane region" description="Helical" evidence="1">
    <location>
        <begin position="83"/>
        <end position="101"/>
    </location>
</feature>
<feature type="transmembrane region" description="Helical" evidence="1">
    <location>
        <begin position="113"/>
        <end position="142"/>
    </location>
</feature>
<dbReference type="Proteomes" id="UP000509346">
    <property type="component" value="Chromosome"/>
</dbReference>
<dbReference type="GeneID" id="56084542"/>
<keyword evidence="1" id="KW-1133">Transmembrane helix</keyword>
<keyword evidence="1" id="KW-0812">Transmembrane</keyword>
<feature type="transmembrane region" description="Helical" evidence="1">
    <location>
        <begin position="6"/>
        <end position="28"/>
    </location>
</feature>
<proteinExistence type="predicted"/>
<name>A0A7D5PCL0_9EURY</name>
<keyword evidence="3" id="KW-1185">Reference proteome</keyword>
<accession>A0A7D5PCL0</accession>
<dbReference type="RefSeq" id="WP_179918474.1">
    <property type="nucleotide sequence ID" value="NZ_CP058909.1"/>
</dbReference>
<gene>
    <name evidence="2" type="ORF">HZS54_18095</name>
</gene>
<sequence length="148" mass="15753">MEISNTLALNYVGAGIFMFVAYAAFANIIDAMRNKEAKYLLSGVALTTGLVLSIGLSPLGTIASEAVAISPMLSVEASHFVEALVDVGTGFNLLFGGLYMYEKAKSPGVIAFYLNFISGFMFPIIPILGAAILAFSEFLLYLSPTSKF</sequence>
<protein>
    <submittedName>
        <fullName evidence="2">Uncharacterized protein</fullName>
    </submittedName>
</protein>
<evidence type="ECO:0000313" key="2">
    <source>
        <dbReference type="EMBL" id="QLH83425.1"/>
    </source>
</evidence>
<organism evidence="2 3">
    <name type="scientific">Halosimplex pelagicum</name>
    <dbReference type="NCBI Taxonomy" id="869886"/>
    <lineage>
        <taxon>Archaea</taxon>
        <taxon>Methanobacteriati</taxon>
        <taxon>Methanobacteriota</taxon>
        <taxon>Stenosarchaea group</taxon>
        <taxon>Halobacteria</taxon>
        <taxon>Halobacteriales</taxon>
        <taxon>Haloarculaceae</taxon>
        <taxon>Halosimplex</taxon>
    </lineage>
</organism>
<feature type="transmembrane region" description="Helical" evidence="1">
    <location>
        <begin position="40"/>
        <end position="63"/>
    </location>
</feature>
<dbReference type="KEGG" id="hpel:HZS54_18095"/>